<dbReference type="GO" id="GO:0003677">
    <property type="term" value="F:DNA binding"/>
    <property type="evidence" value="ECO:0007669"/>
    <property type="project" value="UniProtKB-KW"/>
</dbReference>
<dbReference type="SUPFAM" id="SSF46689">
    <property type="entry name" value="Homeodomain-like"/>
    <property type="match status" value="1"/>
</dbReference>
<feature type="compositionally biased region" description="Basic residues" evidence="1">
    <location>
        <begin position="369"/>
        <end position="379"/>
    </location>
</feature>
<organism evidence="5">
    <name type="scientific">Grosmannia clavigera (strain kw1407 / UAMH 11150)</name>
    <name type="common">Blue stain fungus</name>
    <name type="synonym">Graphiocladiella clavigera</name>
    <dbReference type="NCBI Taxonomy" id="655863"/>
    <lineage>
        <taxon>Eukaryota</taxon>
        <taxon>Fungi</taxon>
        <taxon>Dikarya</taxon>
        <taxon>Ascomycota</taxon>
        <taxon>Pezizomycotina</taxon>
        <taxon>Sordariomycetes</taxon>
        <taxon>Sordariomycetidae</taxon>
        <taxon>Ophiostomatales</taxon>
        <taxon>Ophiostomataceae</taxon>
        <taxon>Leptographium</taxon>
    </lineage>
</organism>
<feature type="region of interest" description="Disordered" evidence="1">
    <location>
        <begin position="364"/>
        <end position="403"/>
    </location>
</feature>
<accession>F0XJL9</accession>
<dbReference type="Gene3D" id="1.10.10.60">
    <property type="entry name" value="Homeodomain-like"/>
    <property type="match status" value="1"/>
</dbReference>
<evidence type="ECO:0000256" key="1">
    <source>
        <dbReference type="SAM" id="MobiDB-lite"/>
    </source>
</evidence>
<feature type="compositionally biased region" description="Low complexity" evidence="1">
    <location>
        <begin position="380"/>
        <end position="394"/>
    </location>
</feature>
<dbReference type="eggNOG" id="ENOG502SPDA">
    <property type="taxonomic scope" value="Eukaryota"/>
</dbReference>
<dbReference type="Proteomes" id="UP000007796">
    <property type="component" value="Unassembled WGS sequence"/>
</dbReference>
<keyword evidence="5" id="KW-1185">Reference proteome</keyword>
<feature type="domain" description="Myb-like" evidence="2">
    <location>
        <begin position="101"/>
        <end position="150"/>
    </location>
</feature>
<feature type="compositionally biased region" description="Gly residues" evidence="1">
    <location>
        <begin position="80"/>
        <end position="90"/>
    </location>
</feature>
<feature type="region of interest" description="Disordered" evidence="1">
    <location>
        <begin position="219"/>
        <end position="330"/>
    </location>
</feature>
<feature type="compositionally biased region" description="Basic residues" evidence="1">
    <location>
        <begin position="311"/>
        <end position="320"/>
    </location>
</feature>
<evidence type="ECO:0000259" key="2">
    <source>
        <dbReference type="PROSITE" id="PS50090"/>
    </source>
</evidence>
<dbReference type="AlphaFoldDB" id="F0XJL9"/>
<feature type="region of interest" description="Disordered" evidence="1">
    <location>
        <begin position="1"/>
        <end position="24"/>
    </location>
</feature>
<dbReference type="RefSeq" id="XP_014171655.1">
    <property type="nucleotide sequence ID" value="XM_014316180.1"/>
</dbReference>
<protein>
    <submittedName>
        <fullName evidence="4">Myb, DNA-binding protein</fullName>
    </submittedName>
</protein>
<dbReference type="InterPro" id="IPR009057">
    <property type="entry name" value="Homeodomain-like_sf"/>
</dbReference>
<dbReference type="InterPro" id="IPR017930">
    <property type="entry name" value="Myb_dom"/>
</dbReference>
<feature type="domain" description="HTH myb-type" evidence="3">
    <location>
        <begin position="101"/>
        <end position="154"/>
    </location>
</feature>
<keyword evidence="4" id="KW-0238">DNA-binding</keyword>
<sequence>MPRLSRTPSNSSNTYSQTPQSAMSYYHHSRVPSISGSYYEQQLPDNSAGPSAFQDPFAVSLPLTMPPATMGMGTATLAGGTPGGSGGNRGSGTMSSFPLHHPRSSSGAWSPQDDDALLQARARGENWAQIHTQFQGKTANACRKRHERLMERRNADDFDTRKMENIAREYMTMRREIWQGLAQRTGEKWTTVEQKCLASGLKNLQSASRSAHRRERLESGYAMGGGGGGHGYEDESGGSGGGMSPSDDVDVEAMGSSPGGSVTGSGNRSVASNSSGSGRSLQPLHHGLQLQQAQPRRHQHSSSVGAQPQPLHHHRMHQQPHIHAPPPPHVTMAPAVQDVGSPGAYQDYYSTQAGFSNSLRSMGVAHAPHQQHHQSHHPHQQQQHHQQHHQGVSQYVTHGFSGGDRISAADMGIASLLDRGSSRGPLQ</sequence>
<evidence type="ECO:0000313" key="5">
    <source>
        <dbReference type="Proteomes" id="UP000007796"/>
    </source>
</evidence>
<feature type="compositionally biased region" description="Polar residues" evidence="1">
    <location>
        <begin position="1"/>
        <end position="23"/>
    </location>
</feature>
<dbReference type="HOGENOM" id="CLU_052843_0_0_1"/>
<feature type="region of interest" description="Disordered" evidence="1">
    <location>
        <begin position="72"/>
        <end position="112"/>
    </location>
</feature>
<dbReference type="SMART" id="SM00717">
    <property type="entry name" value="SANT"/>
    <property type="match status" value="1"/>
</dbReference>
<evidence type="ECO:0000259" key="3">
    <source>
        <dbReference type="PROSITE" id="PS51294"/>
    </source>
</evidence>
<proteinExistence type="predicted"/>
<feature type="compositionally biased region" description="Low complexity" evidence="1">
    <location>
        <begin position="264"/>
        <end position="294"/>
    </location>
</feature>
<name>F0XJL9_GROCL</name>
<dbReference type="InterPro" id="IPR001005">
    <property type="entry name" value="SANT/Myb"/>
</dbReference>
<evidence type="ECO:0000313" key="4">
    <source>
        <dbReference type="EMBL" id="EFX02173.1"/>
    </source>
</evidence>
<dbReference type="InParanoid" id="F0XJL9"/>
<dbReference type="OrthoDB" id="4151352at2759"/>
<dbReference type="EMBL" id="GL629782">
    <property type="protein sequence ID" value="EFX02173.1"/>
    <property type="molecule type" value="Genomic_DNA"/>
</dbReference>
<dbReference type="PROSITE" id="PS51294">
    <property type="entry name" value="HTH_MYB"/>
    <property type="match status" value="1"/>
</dbReference>
<reference evidence="4 5" key="1">
    <citation type="journal article" date="2011" name="Proc. Natl. Acad. Sci. U.S.A.">
        <title>Genome and transcriptome analyses of the mountain pine beetle-fungal symbiont Grosmannia clavigera, a lodgepole pine pathogen.</title>
        <authorList>
            <person name="DiGuistini S."/>
            <person name="Wang Y."/>
            <person name="Liao N.Y."/>
            <person name="Taylor G."/>
            <person name="Tanguay P."/>
            <person name="Feau N."/>
            <person name="Henrissat B."/>
            <person name="Chan S.K."/>
            <person name="Hesse-Orce U."/>
            <person name="Alamouti S.M."/>
            <person name="Tsui C.K.M."/>
            <person name="Docking R.T."/>
            <person name="Levasseur A."/>
            <person name="Haridas S."/>
            <person name="Robertson G."/>
            <person name="Birol I."/>
            <person name="Holt R.A."/>
            <person name="Marra M.A."/>
            <person name="Hamelin R.C."/>
            <person name="Hirst M."/>
            <person name="Jones S.J.M."/>
            <person name="Bohlmann J."/>
            <person name="Breuil C."/>
        </authorList>
    </citation>
    <scope>NUCLEOTIDE SEQUENCE [LARGE SCALE GENOMIC DNA]</scope>
    <source>
        <strain evidence="5">kw1407 / UAMH 11150</strain>
    </source>
</reference>
<dbReference type="Pfam" id="PF13921">
    <property type="entry name" value="Myb_DNA-bind_6"/>
    <property type="match status" value="1"/>
</dbReference>
<dbReference type="PROSITE" id="PS50090">
    <property type="entry name" value="MYB_LIKE"/>
    <property type="match status" value="1"/>
</dbReference>
<dbReference type="STRING" id="655863.F0XJL9"/>
<dbReference type="CDD" id="cd00167">
    <property type="entry name" value="SANT"/>
    <property type="match status" value="1"/>
</dbReference>
<dbReference type="GeneID" id="25975188"/>
<gene>
    <name evidence="4" type="ORF">CMQ_2222</name>
</gene>